<evidence type="ECO:0000313" key="3">
    <source>
        <dbReference type="Proteomes" id="UP000237105"/>
    </source>
</evidence>
<dbReference type="AlphaFoldDB" id="A0A2P5B1C9"/>
<feature type="compositionally biased region" description="Low complexity" evidence="1">
    <location>
        <begin position="41"/>
        <end position="50"/>
    </location>
</feature>
<evidence type="ECO:0000256" key="1">
    <source>
        <dbReference type="SAM" id="MobiDB-lite"/>
    </source>
</evidence>
<sequence length="88" mass="9697">MAIKTRHSARVRFRWRQAELPAGLDGIRRWHLLSARSSSRHSLTSFASSPCPSPPPVAGAIASSRASDGSHELPPPPMTMRRPSERKT</sequence>
<reference evidence="3" key="1">
    <citation type="submission" date="2016-06" db="EMBL/GenBank/DDBJ databases">
        <title>Parallel loss of symbiosis genes in relatives of nitrogen-fixing non-legume Parasponia.</title>
        <authorList>
            <person name="Van Velzen R."/>
            <person name="Holmer R."/>
            <person name="Bu F."/>
            <person name="Rutten L."/>
            <person name="Van Zeijl A."/>
            <person name="Liu W."/>
            <person name="Santuari L."/>
            <person name="Cao Q."/>
            <person name="Sharma T."/>
            <person name="Shen D."/>
            <person name="Roswanjaya Y."/>
            <person name="Wardhani T."/>
            <person name="Kalhor M.S."/>
            <person name="Jansen J."/>
            <person name="Van den Hoogen J."/>
            <person name="Gungor B."/>
            <person name="Hartog M."/>
            <person name="Hontelez J."/>
            <person name="Verver J."/>
            <person name="Yang W.-C."/>
            <person name="Schijlen E."/>
            <person name="Repin R."/>
            <person name="Schilthuizen M."/>
            <person name="Schranz E."/>
            <person name="Heidstra R."/>
            <person name="Miyata K."/>
            <person name="Fedorova E."/>
            <person name="Kohlen W."/>
            <person name="Bisseling T."/>
            <person name="Smit S."/>
            <person name="Geurts R."/>
        </authorList>
    </citation>
    <scope>NUCLEOTIDE SEQUENCE [LARGE SCALE GENOMIC DNA]</scope>
    <source>
        <strain evidence="3">cv. WU1-14</strain>
    </source>
</reference>
<proteinExistence type="predicted"/>
<protein>
    <submittedName>
        <fullName evidence="2">Uncharacterized protein</fullName>
    </submittedName>
</protein>
<feature type="non-terminal residue" evidence="2">
    <location>
        <position position="88"/>
    </location>
</feature>
<organism evidence="2 3">
    <name type="scientific">Parasponia andersonii</name>
    <name type="common">Sponia andersonii</name>
    <dbReference type="NCBI Taxonomy" id="3476"/>
    <lineage>
        <taxon>Eukaryota</taxon>
        <taxon>Viridiplantae</taxon>
        <taxon>Streptophyta</taxon>
        <taxon>Embryophyta</taxon>
        <taxon>Tracheophyta</taxon>
        <taxon>Spermatophyta</taxon>
        <taxon>Magnoliopsida</taxon>
        <taxon>eudicotyledons</taxon>
        <taxon>Gunneridae</taxon>
        <taxon>Pentapetalae</taxon>
        <taxon>rosids</taxon>
        <taxon>fabids</taxon>
        <taxon>Rosales</taxon>
        <taxon>Cannabaceae</taxon>
        <taxon>Parasponia</taxon>
    </lineage>
</organism>
<evidence type="ECO:0000313" key="2">
    <source>
        <dbReference type="EMBL" id="PON42575.1"/>
    </source>
</evidence>
<feature type="region of interest" description="Disordered" evidence="1">
    <location>
        <begin position="41"/>
        <end position="88"/>
    </location>
</feature>
<keyword evidence="3" id="KW-1185">Reference proteome</keyword>
<accession>A0A2P5B1C9</accession>
<dbReference type="OrthoDB" id="10499168at2759"/>
<name>A0A2P5B1C9_PARAD</name>
<dbReference type="Proteomes" id="UP000237105">
    <property type="component" value="Unassembled WGS sequence"/>
</dbReference>
<gene>
    <name evidence="2" type="ORF">PanWU01x14_280750</name>
</gene>
<comment type="caution">
    <text evidence="2">The sequence shown here is derived from an EMBL/GenBank/DDBJ whole genome shotgun (WGS) entry which is preliminary data.</text>
</comment>
<dbReference type="EMBL" id="JXTB01000389">
    <property type="protein sequence ID" value="PON42575.1"/>
    <property type="molecule type" value="Genomic_DNA"/>
</dbReference>